<sequence length="328" mass="36247">MKIEVNTHEKSMLAFAEKHPETLVLSADLGTSCEVKKFRAQKPESYLTMGIAEQNMCSWAAGLAREGYRPFLHTFAVFLYRRILDQLEMSVAYPNLPVVFVGFVPGITTPGGVTHQSINDVATLRSVPNMAIFDIGDATEIEGVLDLAYEWNGPVYIRMLRKEVPRLFPANEPMQFNHARVLSEGDDVVIFSSSICTEEAMRATAALKEKGISVQHMHISTLKPFTDPSVTAAIKKAKYGVVTIENHLTTGGLGTAVADVIAENGLGKRLIKIGLKSYPHGASKMYLMKKYGIDAMNLVYAVEDLTGKKLNLNESDLEDVRFVDFLEV</sequence>
<accession>A0A4P8IDQ9</accession>
<dbReference type="SMART" id="SM00861">
    <property type="entry name" value="Transket_pyr"/>
    <property type="match status" value="1"/>
</dbReference>
<organism evidence="5 6">
    <name type="scientific">Anaerostipes rhamnosivorans</name>
    <dbReference type="NCBI Taxonomy" id="1229621"/>
    <lineage>
        <taxon>Bacteria</taxon>
        <taxon>Bacillati</taxon>
        <taxon>Bacillota</taxon>
        <taxon>Clostridia</taxon>
        <taxon>Lachnospirales</taxon>
        <taxon>Lachnospiraceae</taxon>
        <taxon>Anaerostipes</taxon>
    </lineage>
</organism>
<dbReference type="RefSeq" id="WP_137328878.1">
    <property type="nucleotide sequence ID" value="NZ_CP040058.1"/>
</dbReference>
<dbReference type="EMBL" id="CP040058">
    <property type="protein sequence ID" value="QCP35526.1"/>
    <property type="molecule type" value="Genomic_DNA"/>
</dbReference>
<keyword evidence="5" id="KW-0808">Transferase</keyword>
<evidence type="ECO:0000259" key="4">
    <source>
        <dbReference type="SMART" id="SM00861"/>
    </source>
</evidence>
<dbReference type="CDD" id="cd07033">
    <property type="entry name" value="TPP_PYR_DXS_TK_like"/>
    <property type="match status" value="1"/>
</dbReference>
<comment type="similarity">
    <text evidence="2">Belongs to the transketolase family.</text>
</comment>
<dbReference type="SUPFAM" id="SSF52922">
    <property type="entry name" value="TK C-terminal domain-like"/>
    <property type="match status" value="1"/>
</dbReference>
<evidence type="ECO:0000256" key="1">
    <source>
        <dbReference type="ARBA" id="ARBA00001964"/>
    </source>
</evidence>
<dbReference type="SUPFAM" id="SSF52518">
    <property type="entry name" value="Thiamin diphosphate-binding fold (THDP-binding)"/>
    <property type="match status" value="1"/>
</dbReference>
<dbReference type="PANTHER" id="PTHR43825:SF1">
    <property type="entry name" value="TRANSKETOLASE-LIKE PYRIMIDINE-BINDING DOMAIN-CONTAINING PROTEIN"/>
    <property type="match status" value="1"/>
</dbReference>
<dbReference type="FunFam" id="3.40.50.970:FF:000129">
    <property type="entry name" value="Transketolase"/>
    <property type="match status" value="1"/>
</dbReference>
<dbReference type="Gene3D" id="3.40.50.970">
    <property type="match status" value="1"/>
</dbReference>
<evidence type="ECO:0000256" key="2">
    <source>
        <dbReference type="ARBA" id="ARBA00007131"/>
    </source>
</evidence>
<feature type="domain" description="Transketolase-like pyrimidine-binding" evidence="4">
    <location>
        <begin position="5"/>
        <end position="166"/>
    </location>
</feature>
<dbReference type="KEGG" id="arf:AR1Y2_2072"/>
<evidence type="ECO:0000313" key="5">
    <source>
        <dbReference type="EMBL" id="QCP35526.1"/>
    </source>
</evidence>
<name>A0A4P8IDQ9_9FIRM</name>
<dbReference type="PANTHER" id="PTHR43825">
    <property type="entry name" value="PYRUVATE DEHYDROGENASE E1 COMPONENT"/>
    <property type="match status" value="1"/>
</dbReference>
<dbReference type="GO" id="GO:0004802">
    <property type="term" value="F:transketolase activity"/>
    <property type="evidence" value="ECO:0007669"/>
    <property type="project" value="UniProtKB-EC"/>
</dbReference>
<keyword evidence="6" id="KW-1185">Reference proteome</keyword>
<reference evidence="5 6" key="1">
    <citation type="submission" date="2019-05" db="EMBL/GenBank/DDBJ databases">
        <title>Complete genome sequencing of Anaerostipes rhamnosivorans.</title>
        <authorList>
            <person name="Bui T.P.N."/>
            <person name="de Vos W.M."/>
        </authorList>
    </citation>
    <scope>NUCLEOTIDE SEQUENCE [LARGE SCALE GENOMIC DNA]</scope>
    <source>
        <strain evidence="5 6">1y2</strain>
    </source>
</reference>
<proteinExistence type="inferred from homology"/>
<keyword evidence="3" id="KW-0786">Thiamine pyrophosphate</keyword>
<dbReference type="EC" id="2.2.1.1" evidence="5"/>
<evidence type="ECO:0000313" key="6">
    <source>
        <dbReference type="Proteomes" id="UP000298653"/>
    </source>
</evidence>
<gene>
    <name evidence="5" type="ORF">AR1Y2_2072</name>
</gene>
<dbReference type="Proteomes" id="UP000298653">
    <property type="component" value="Chromosome"/>
</dbReference>
<dbReference type="Pfam" id="PF02779">
    <property type="entry name" value="Transket_pyr"/>
    <property type="match status" value="1"/>
</dbReference>
<dbReference type="InterPro" id="IPR005475">
    <property type="entry name" value="Transketolase-like_Pyr-bd"/>
</dbReference>
<dbReference type="InterPro" id="IPR009014">
    <property type="entry name" value="Transketo_C/PFOR_II"/>
</dbReference>
<dbReference type="AlphaFoldDB" id="A0A4P8IDQ9"/>
<dbReference type="OrthoDB" id="8732661at2"/>
<dbReference type="InterPro" id="IPR029061">
    <property type="entry name" value="THDP-binding"/>
</dbReference>
<comment type="cofactor">
    <cofactor evidence="1">
        <name>thiamine diphosphate</name>
        <dbReference type="ChEBI" id="CHEBI:58937"/>
    </cofactor>
</comment>
<dbReference type="InterPro" id="IPR051157">
    <property type="entry name" value="PDH/Transketolase"/>
</dbReference>
<evidence type="ECO:0000256" key="3">
    <source>
        <dbReference type="ARBA" id="ARBA00023052"/>
    </source>
</evidence>
<dbReference type="Pfam" id="PF02780">
    <property type="entry name" value="Transketolase_C"/>
    <property type="match status" value="1"/>
</dbReference>
<dbReference type="Gene3D" id="3.40.50.920">
    <property type="match status" value="1"/>
</dbReference>
<protein>
    <submittedName>
        <fullName evidence="5">Transketolase, C-terminal section</fullName>
        <ecNumber evidence="5">2.2.1.1</ecNumber>
    </submittedName>
</protein>
<dbReference type="InterPro" id="IPR033248">
    <property type="entry name" value="Transketolase_C"/>
</dbReference>